<keyword evidence="3 8" id="KW-0812">Transmembrane</keyword>
<gene>
    <name evidence="9" type="ORF">B7463_g6027</name>
</gene>
<dbReference type="PANTHER" id="PTHR21230:SF1">
    <property type="entry name" value="GOLGI SNAP RECEPTOR COMPLEX MEMBER 2"/>
    <property type="match status" value="1"/>
</dbReference>
<dbReference type="GO" id="GO:0000149">
    <property type="term" value="F:SNARE binding"/>
    <property type="evidence" value="ECO:0007669"/>
    <property type="project" value="TreeGrafter"/>
</dbReference>
<evidence type="ECO:0000256" key="5">
    <source>
        <dbReference type="ARBA" id="ARBA00022989"/>
    </source>
</evidence>
<dbReference type="GO" id="GO:0005789">
    <property type="term" value="C:endoplasmic reticulum membrane"/>
    <property type="evidence" value="ECO:0007669"/>
    <property type="project" value="TreeGrafter"/>
</dbReference>
<protein>
    <submittedName>
        <fullName evidence="9">Uncharacterized protein</fullName>
    </submittedName>
</protein>
<keyword evidence="5 8" id="KW-1133">Transmembrane helix</keyword>
<comment type="caution">
    <text evidence="9">The sequence shown here is derived from an EMBL/GenBank/DDBJ whole genome shotgun (WGS) entry which is preliminary data.</text>
</comment>
<dbReference type="CDD" id="cd15863">
    <property type="entry name" value="SNARE_GS27"/>
    <property type="match status" value="1"/>
</dbReference>
<feature type="compositionally biased region" description="Low complexity" evidence="7">
    <location>
        <begin position="317"/>
        <end position="329"/>
    </location>
</feature>
<keyword evidence="2" id="KW-0813">Transport</keyword>
<evidence type="ECO:0000256" key="4">
    <source>
        <dbReference type="ARBA" id="ARBA00022927"/>
    </source>
</evidence>
<feature type="compositionally biased region" description="Polar residues" evidence="7">
    <location>
        <begin position="286"/>
        <end position="295"/>
    </location>
</feature>
<dbReference type="GO" id="GO:0006906">
    <property type="term" value="P:vesicle fusion"/>
    <property type="evidence" value="ECO:0007669"/>
    <property type="project" value="TreeGrafter"/>
</dbReference>
<dbReference type="SUPFAM" id="SSF58038">
    <property type="entry name" value="SNARE fusion complex"/>
    <property type="match status" value="1"/>
</dbReference>
<evidence type="ECO:0000256" key="8">
    <source>
        <dbReference type="SAM" id="Phobius"/>
    </source>
</evidence>
<proteinExistence type="predicted"/>
<keyword evidence="10" id="KW-1185">Reference proteome</keyword>
<organism evidence="9 10">
    <name type="scientific">Scytalidium lignicola</name>
    <name type="common">Hyphomycete</name>
    <dbReference type="NCBI Taxonomy" id="5539"/>
    <lineage>
        <taxon>Eukaryota</taxon>
        <taxon>Fungi</taxon>
        <taxon>Dikarya</taxon>
        <taxon>Ascomycota</taxon>
        <taxon>Pezizomycotina</taxon>
        <taxon>Leotiomycetes</taxon>
        <taxon>Leotiomycetes incertae sedis</taxon>
        <taxon>Scytalidium</taxon>
    </lineage>
</organism>
<accession>A0A3E2HAH5</accession>
<evidence type="ECO:0000256" key="1">
    <source>
        <dbReference type="ARBA" id="ARBA00004211"/>
    </source>
</evidence>
<dbReference type="STRING" id="5539.A0A3E2HAH5"/>
<dbReference type="GO" id="GO:0031902">
    <property type="term" value="C:late endosome membrane"/>
    <property type="evidence" value="ECO:0007669"/>
    <property type="project" value="TreeGrafter"/>
</dbReference>
<feature type="transmembrane region" description="Helical" evidence="8">
    <location>
        <begin position="420"/>
        <end position="440"/>
    </location>
</feature>
<dbReference type="GO" id="GO:0006888">
    <property type="term" value="P:endoplasmic reticulum to Golgi vesicle-mediated transport"/>
    <property type="evidence" value="ECO:0007669"/>
    <property type="project" value="TreeGrafter"/>
</dbReference>
<feature type="region of interest" description="Disordered" evidence="7">
    <location>
        <begin position="63"/>
        <end position="101"/>
    </location>
</feature>
<dbReference type="PANTHER" id="PTHR21230">
    <property type="entry name" value="VESICLE TRANSPORT V-SNARE PROTEIN VTI1-RELATED"/>
    <property type="match status" value="1"/>
</dbReference>
<reference evidence="9 10" key="1">
    <citation type="submission" date="2018-05" db="EMBL/GenBank/DDBJ databases">
        <title>Draft genome sequence of Scytalidium lignicola DSM 105466, a ubiquitous saprotrophic fungus.</title>
        <authorList>
            <person name="Buettner E."/>
            <person name="Gebauer A.M."/>
            <person name="Hofrichter M."/>
            <person name="Liers C."/>
            <person name="Kellner H."/>
        </authorList>
    </citation>
    <scope>NUCLEOTIDE SEQUENCE [LARGE SCALE GENOMIC DNA]</scope>
    <source>
        <strain evidence="9 10">DSM 105466</strain>
    </source>
</reference>
<evidence type="ECO:0000313" key="9">
    <source>
        <dbReference type="EMBL" id="RFU30307.1"/>
    </source>
</evidence>
<dbReference type="GO" id="GO:0012507">
    <property type="term" value="C:ER to Golgi transport vesicle membrane"/>
    <property type="evidence" value="ECO:0007669"/>
    <property type="project" value="TreeGrafter"/>
</dbReference>
<dbReference type="Proteomes" id="UP000258309">
    <property type="component" value="Unassembled WGS sequence"/>
</dbReference>
<keyword evidence="4" id="KW-0653">Protein transport</keyword>
<dbReference type="Gene3D" id="1.20.5.110">
    <property type="match status" value="1"/>
</dbReference>
<dbReference type="GO" id="GO:0005484">
    <property type="term" value="F:SNAP receptor activity"/>
    <property type="evidence" value="ECO:0007669"/>
    <property type="project" value="TreeGrafter"/>
</dbReference>
<dbReference type="GO" id="GO:0031201">
    <property type="term" value="C:SNARE complex"/>
    <property type="evidence" value="ECO:0007669"/>
    <property type="project" value="TreeGrafter"/>
</dbReference>
<evidence type="ECO:0000256" key="6">
    <source>
        <dbReference type="ARBA" id="ARBA00023136"/>
    </source>
</evidence>
<dbReference type="EMBL" id="NCSJ02000103">
    <property type="protein sequence ID" value="RFU30307.1"/>
    <property type="molecule type" value="Genomic_DNA"/>
</dbReference>
<evidence type="ECO:0000256" key="7">
    <source>
        <dbReference type="SAM" id="MobiDB-lite"/>
    </source>
</evidence>
<evidence type="ECO:0000256" key="3">
    <source>
        <dbReference type="ARBA" id="ARBA00022692"/>
    </source>
</evidence>
<feature type="non-terminal residue" evidence="9">
    <location>
        <position position="1"/>
    </location>
</feature>
<sequence length="441" mass="49434">MAPPHSDKKSSHRSYTAFCQYRSSCGKTSSEDDNDIRYYVDKNGLISTENPSRIMCLDNKLEDSNAGNRINPEANSPSTLNLETPSYSGSQNRQVQHPHGSIATERARRMDYLRKEMANKISEIAQLSVQLGTINSEIDELEIKMATDVEDLEKIANILKERSANIITAIDRIRNILEKIRLGNSSTRALTYVIMNTLFNTALKQSTSLRHDLSSQSPSLPLTPATLGQISASLTSFSRTLDSYAGLAKQELNPAKQEKAQERLKSFREDLASYRTHFAELKASSEEIQTSQNRTELLGRRPHHAATPENPYANTTSSAGPSSASPWAPRNGTSGGGQLSMQSGDYERETHALREQSFFANTHSALDDYLARGGAVLSDLSQQREMLKGTQRKMYNVANTLGISHDTIRMIERRARQDKWIFWAGVVIFFTFCYLVLKWLR</sequence>
<feature type="non-terminal residue" evidence="9">
    <location>
        <position position="441"/>
    </location>
</feature>
<dbReference type="GO" id="GO:0015031">
    <property type="term" value="P:protein transport"/>
    <property type="evidence" value="ECO:0007669"/>
    <property type="project" value="UniProtKB-KW"/>
</dbReference>
<dbReference type="OrthoDB" id="158360at2759"/>
<name>A0A3E2HAH5_SCYLI</name>
<dbReference type="FunFam" id="1.20.5.110:FF:000054">
    <property type="entry name" value="Protein transport protein BOS1"/>
    <property type="match status" value="1"/>
</dbReference>
<comment type="subcellular location">
    <subcellularLocation>
        <location evidence="1">Membrane</location>
        <topology evidence="1">Single-pass type IV membrane protein</topology>
    </subcellularLocation>
</comment>
<dbReference type="Pfam" id="PF12352">
    <property type="entry name" value="V-SNARE_C"/>
    <property type="match status" value="1"/>
</dbReference>
<feature type="region of interest" description="Disordered" evidence="7">
    <location>
        <begin position="283"/>
        <end position="347"/>
    </location>
</feature>
<dbReference type="GO" id="GO:0005794">
    <property type="term" value="C:Golgi apparatus"/>
    <property type="evidence" value="ECO:0007669"/>
    <property type="project" value="TreeGrafter"/>
</dbReference>
<evidence type="ECO:0000256" key="2">
    <source>
        <dbReference type="ARBA" id="ARBA00022448"/>
    </source>
</evidence>
<feature type="compositionally biased region" description="Polar residues" evidence="7">
    <location>
        <begin position="65"/>
        <end position="95"/>
    </location>
</feature>
<evidence type="ECO:0000313" key="10">
    <source>
        <dbReference type="Proteomes" id="UP000258309"/>
    </source>
</evidence>
<dbReference type="AlphaFoldDB" id="A0A3E2HAH5"/>
<keyword evidence="6 8" id="KW-0472">Membrane</keyword>